<dbReference type="PANTHER" id="PTHR42756">
    <property type="entry name" value="TRANSCRIPTIONAL REGULATOR, MARR"/>
    <property type="match status" value="1"/>
</dbReference>
<evidence type="ECO:0000259" key="4">
    <source>
        <dbReference type="SMART" id="SM00347"/>
    </source>
</evidence>
<dbReference type="GO" id="GO:0003677">
    <property type="term" value="F:DNA binding"/>
    <property type="evidence" value="ECO:0007669"/>
    <property type="project" value="UniProtKB-KW"/>
</dbReference>
<comment type="caution">
    <text evidence="5">The sequence shown here is derived from an EMBL/GenBank/DDBJ whole genome shotgun (WGS) entry which is preliminary data.</text>
</comment>
<name>A0A7Y9LUZ3_9MICC</name>
<dbReference type="EMBL" id="JACBYQ010000002">
    <property type="protein sequence ID" value="NYE96117.1"/>
    <property type="molecule type" value="Genomic_DNA"/>
</dbReference>
<accession>A0A7Y9LUZ3</accession>
<evidence type="ECO:0000313" key="5">
    <source>
        <dbReference type="EMBL" id="NYE96117.1"/>
    </source>
</evidence>
<keyword evidence="1" id="KW-0805">Transcription regulation</keyword>
<proteinExistence type="predicted"/>
<reference evidence="5 6" key="1">
    <citation type="submission" date="2020-07" db="EMBL/GenBank/DDBJ databases">
        <title>Sequencing the genomes of 1000 actinobacteria strains.</title>
        <authorList>
            <person name="Klenk H.-P."/>
        </authorList>
    </citation>
    <scope>NUCLEOTIDE SEQUENCE [LARGE SCALE GENOMIC DNA]</scope>
    <source>
        <strain evidence="5 6">DSM 102047</strain>
    </source>
</reference>
<dbReference type="InterPro" id="IPR036390">
    <property type="entry name" value="WH_DNA-bd_sf"/>
</dbReference>
<dbReference type="AlphaFoldDB" id="A0A7Y9LUZ3"/>
<dbReference type="Proteomes" id="UP000521748">
    <property type="component" value="Unassembled WGS sequence"/>
</dbReference>
<dbReference type="Gene3D" id="1.10.10.10">
    <property type="entry name" value="Winged helix-like DNA-binding domain superfamily/Winged helix DNA-binding domain"/>
    <property type="match status" value="1"/>
</dbReference>
<dbReference type="PANTHER" id="PTHR42756:SF1">
    <property type="entry name" value="TRANSCRIPTIONAL REPRESSOR OF EMRAB OPERON"/>
    <property type="match status" value="1"/>
</dbReference>
<gene>
    <name evidence="5" type="ORF">FHU41_002367</name>
</gene>
<dbReference type="GO" id="GO:0003700">
    <property type="term" value="F:DNA-binding transcription factor activity"/>
    <property type="evidence" value="ECO:0007669"/>
    <property type="project" value="InterPro"/>
</dbReference>
<evidence type="ECO:0000256" key="3">
    <source>
        <dbReference type="ARBA" id="ARBA00023163"/>
    </source>
</evidence>
<dbReference type="InterPro" id="IPR036388">
    <property type="entry name" value="WH-like_DNA-bd_sf"/>
</dbReference>
<evidence type="ECO:0000256" key="2">
    <source>
        <dbReference type="ARBA" id="ARBA00023125"/>
    </source>
</evidence>
<dbReference type="SMART" id="SM00347">
    <property type="entry name" value="HTH_MARR"/>
    <property type="match status" value="1"/>
</dbReference>
<evidence type="ECO:0000256" key="1">
    <source>
        <dbReference type="ARBA" id="ARBA00023015"/>
    </source>
</evidence>
<dbReference type="InterPro" id="IPR000835">
    <property type="entry name" value="HTH_MarR-typ"/>
</dbReference>
<feature type="domain" description="HTH marR-type" evidence="4">
    <location>
        <begin position="24"/>
        <end position="125"/>
    </location>
</feature>
<keyword evidence="2 5" id="KW-0238">DNA-binding</keyword>
<protein>
    <submittedName>
        <fullName evidence="5">DNA-binding MarR family transcriptional regulator</fullName>
    </submittedName>
</protein>
<dbReference type="RefSeq" id="WP_179389819.1">
    <property type="nucleotide sequence ID" value="NZ_JACBYQ010000002.1"/>
</dbReference>
<sequence>MRQAERIRYLLLAAQREGNRQLAAALRAIGLTPEQSEVLRILGDHGDLSIKGVGLMLVCDSGTNPSRLVERLVQAGLVERNPDPADRRKMQLALTAEGRLKEQQTRSIEDAMYAQIDLLPGGAELAATLELIVSGRPAGEALRRRIG</sequence>
<evidence type="ECO:0000313" key="6">
    <source>
        <dbReference type="Proteomes" id="UP000521748"/>
    </source>
</evidence>
<dbReference type="Pfam" id="PF12802">
    <property type="entry name" value="MarR_2"/>
    <property type="match status" value="1"/>
</dbReference>
<organism evidence="5 6">
    <name type="scientific">Psychromicrobium silvestre</name>
    <dbReference type="NCBI Taxonomy" id="1645614"/>
    <lineage>
        <taxon>Bacteria</taxon>
        <taxon>Bacillati</taxon>
        <taxon>Actinomycetota</taxon>
        <taxon>Actinomycetes</taxon>
        <taxon>Micrococcales</taxon>
        <taxon>Micrococcaceae</taxon>
        <taxon>Psychromicrobium</taxon>
    </lineage>
</organism>
<keyword evidence="3" id="KW-0804">Transcription</keyword>
<dbReference type="SUPFAM" id="SSF46785">
    <property type="entry name" value="Winged helix' DNA-binding domain"/>
    <property type="match status" value="1"/>
</dbReference>
<keyword evidence="6" id="KW-1185">Reference proteome</keyword>